<sequence>MTDCAFEKNFLKTMIRDFKTLLLFNPPGKFGGELHSQEVYKAEAKTTEKVTLSPLGTMMMYYYLLHKEPYPKNPTTEQKIRTNEIWIAMKMPENVVPV</sequence>
<proteinExistence type="predicted"/>
<dbReference type="EMBL" id="MN739048">
    <property type="protein sequence ID" value="QHS85738.1"/>
    <property type="molecule type" value="Genomic_DNA"/>
</dbReference>
<reference evidence="1" key="1">
    <citation type="journal article" date="2020" name="Nature">
        <title>Giant virus diversity and host interactions through global metagenomics.</title>
        <authorList>
            <person name="Schulz F."/>
            <person name="Roux S."/>
            <person name="Paez-Espino D."/>
            <person name="Jungbluth S."/>
            <person name="Walsh D.A."/>
            <person name="Denef V.J."/>
            <person name="McMahon K.D."/>
            <person name="Konstantinidis K.T."/>
            <person name="Eloe-Fadrosh E.A."/>
            <person name="Kyrpides N.C."/>
            <person name="Woyke T."/>
        </authorList>
    </citation>
    <scope>NUCLEOTIDE SEQUENCE</scope>
    <source>
        <strain evidence="1">GVMAG-M-3300009185-36</strain>
    </source>
</reference>
<protein>
    <submittedName>
        <fullName evidence="1">Uncharacterized protein</fullName>
    </submittedName>
</protein>
<evidence type="ECO:0000313" key="1">
    <source>
        <dbReference type="EMBL" id="QHS85738.1"/>
    </source>
</evidence>
<name>A0A6C0B2H9_9ZZZZ</name>
<organism evidence="1">
    <name type="scientific">viral metagenome</name>
    <dbReference type="NCBI Taxonomy" id="1070528"/>
    <lineage>
        <taxon>unclassified sequences</taxon>
        <taxon>metagenomes</taxon>
        <taxon>organismal metagenomes</taxon>
    </lineage>
</organism>
<dbReference type="AlphaFoldDB" id="A0A6C0B2H9"/>
<accession>A0A6C0B2H9</accession>